<evidence type="ECO:0000313" key="2">
    <source>
        <dbReference type="EMBL" id="KAF2174691.1"/>
    </source>
</evidence>
<name>A0A6A6D5J6_9PEZI</name>
<sequence length="349" mass="39479">MMTNMNADGGKNDEIGDSGGNDDEFCSQDEREKVGSKQSEPLGKVDVERRNKNLNQSATVEGSQENAIVLNDDQDERDTDIDSDDLPPWEDDTSTQTGNQLEGLEMSALECHQKESLPTGMEDVISSKMVEGVGSEDLPPCTNDEEYEHRPREDDKGTRTDNQLEGWGISALARHGEECPPISVEDAINPEMVEGEGTQVGGLSRRELTSTPPKFNIDNSPLLPSCDGKAKKTMHFADPLSMTNTKSSDTLEPNHIISEINRDARSDRSIYQPTQEASGHTIPKATTHQPQQPIENKAKRQARRFSYIRKREQQRRQRWRRRRRRRRQAHNMRNVTNAQTETLSARQYY</sequence>
<organism evidence="2 3">
    <name type="scientific">Zopfia rhizophila CBS 207.26</name>
    <dbReference type="NCBI Taxonomy" id="1314779"/>
    <lineage>
        <taxon>Eukaryota</taxon>
        <taxon>Fungi</taxon>
        <taxon>Dikarya</taxon>
        <taxon>Ascomycota</taxon>
        <taxon>Pezizomycotina</taxon>
        <taxon>Dothideomycetes</taxon>
        <taxon>Dothideomycetes incertae sedis</taxon>
        <taxon>Zopfiaceae</taxon>
        <taxon>Zopfia</taxon>
    </lineage>
</organism>
<feature type="compositionally biased region" description="Polar residues" evidence="1">
    <location>
        <begin position="331"/>
        <end position="349"/>
    </location>
</feature>
<dbReference type="EMBL" id="ML994790">
    <property type="protein sequence ID" value="KAF2174691.1"/>
    <property type="molecule type" value="Genomic_DNA"/>
</dbReference>
<accession>A0A6A6D5J6</accession>
<proteinExistence type="predicted"/>
<evidence type="ECO:0000313" key="3">
    <source>
        <dbReference type="Proteomes" id="UP000800200"/>
    </source>
</evidence>
<evidence type="ECO:0000256" key="1">
    <source>
        <dbReference type="SAM" id="MobiDB-lite"/>
    </source>
</evidence>
<protein>
    <submittedName>
        <fullName evidence="2">Uncharacterized protein</fullName>
    </submittedName>
</protein>
<dbReference type="Proteomes" id="UP000800200">
    <property type="component" value="Unassembled WGS sequence"/>
</dbReference>
<feature type="region of interest" description="Disordered" evidence="1">
    <location>
        <begin position="1"/>
        <end position="102"/>
    </location>
</feature>
<feature type="compositionally biased region" description="Acidic residues" evidence="1">
    <location>
        <begin position="72"/>
        <end position="93"/>
    </location>
</feature>
<feature type="compositionally biased region" description="Basic residues" evidence="1">
    <location>
        <begin position="299"/>
        <end position="308"/>
    </location>
</feature>
<gene>
    <name evidence="2" type="ORF">K469DRAFT_115264</name>
</gene>
<feature type="compositionally biased region" description="Polar residues" evidence="1">
    <location>
        <begin position="53"/>
        <end position="66"/>
    </location>
</feature>
<keyword evidence="3" id="KW-1185">Reference proteome</keyword>
<feature type="region of interest" description="Disordered" evidence="1">
    <location>
        <begin position="258"/>
        <end position="349"/>
    </location>
</feature>
<feature type="compositionally biased region" description="Basic and acidic residues" evidence="1">
    <location>
        <begin position="147"/>
        <end position="159"/>
    </location>
</feature>
<feature type="compositionally biased region" description="Basic residues" evidence="1">
    <location>
        <begin position="316"/>
        <end position="330"/>
    </location>
</feature>
<feature type="compositionally biased region" description="Polar residues" evidence="1">
    <location>
        <begin position="269"/>
        <end position="294"/>
    </location>
</feature>
<dbReference type="AlphaFoldDB" id="A0A6A6D5J6"/>
<feature type="region of interest" description="Disordered" evidence="1">
    <location>
        <begin position="131"/>
        <end position="163"/>
    </location>
</feature>
<reference evidence="2" key="1">
    <citation type="journal article" date="2020" name="Stud. Mycol.">
        <title>101 Dothideomycetes genomes: a test case for predicting lifestyles and emergence of pathogens.</title>
        <authorList>
            <person name="Haridas S."/>
            <person name="Albert R."/>
            <person name="Binder M."/>
            <person name="Bloem J."/>
            <person name="Labutti K."/>
            <person name="Salamov A."/>
            <person name="Andreopoulos B."/>
            <person name="Baker S."/>
            <person name="Barry K."/>
            <person name="Bills G."/>
            <person name="Bluhm B."/>
            <person name="Cannon C."/>
            <person name="Castanera R."/>
            <person name="Culley D."/>
            <person name="Daum C."/>
            <person name="Ezra D."/>
            <person name="Gonzalez J."/>
            <person name="Henrissat B."/>
            <person name="Kuo A."/>
            <person name="Liang C."/>
            <person name="Lipzen A."/>
            <person name="Lutzoni F."/>
            <person name="Magnuson J."/>
            <person name="Mondo S."/>
            <person name="Nolan M."/>
            <person name="Ohm R."/>
            <person name="Pangilinan J."/>
            <person name="Park H.-J."/>
            <person name="Ramirez L."/>
            <person name="Alfaro M."/>
            <person name="Sun H."/>
            <person name="Tritt A."/>
            <person name="Yoshinaga Y."/>
            <person name="Zwiers L.-H."/>
            <person name="Turgeon B."/>
            <person name="Goodwin S."/>
            <person name="Spatafora J."/>
            <person name="Crous P."/>
            <person name="Grigoriev I."/>
        </authorList>
    </citation>
    <scope>NUCLEOTIDE SEQUENCE</scope>
    <source>
        <strain evidence="2">CBS 207.26</strain>
    </source>
</reference>